<keyword evidence="3" id="KW-1185">Reference proteome</keyword>
<dbReference type="Proteomes" id="UP000016936">
    <property type="component" value="Unassembled WGS sequence"/>
</dbReference>
<dbReference type="HOGENOM" id="CLU_2145617_0_0_1"/>
<reference evidence="3" key="2">
    <citation type="journal article" date="2013" name="PLoS Genet.">
        <title>Comparative genome structure, secondary metabolite, and effector coding capacity across Cochliobolus pathogens.</title>
        <authorList>
            <person name="Condon B.J."/>
            <person name="Leng Y."/>
            <person name="Wu D."/>
            <person name="Bushley K.E."/>
            <person name="Ohm R.A."/>
            <person name="Otillar R."/>
            <person name="Martin J."/>
            <person name="Schackwitz W."/>
            <person name="Grimwood J."/>
            <person name="MohdZainudin N."/>
            <person name="Xue C."/>
            <person name="Wang R."/>
            <person name="Manning V.A."/>
            <person name="Dhillon B."/>
            <person name="Tu Z.J."/>
            <person name="Steffenson B.J."/>
            <person name="Salamov A."/>
            <person name="Sun H."/>
            <person name="Lowry S."/>
            <person name="LaButti K."/>
            <person name="Han J."/>
            <person name="Copeland A."/>
            <person name="Lindquist E."/>
            <person name="Barry K."/>
            <person name="Schmutz J."/>
            <person name="Baker S.E."/>
            <person name="Ciuffetti L.M."/>
            <person name="Grigoriev I.V."/>
            <person name="Zhong S."/>
            <person name="Turgeon B.G."/>
        </authorList>
    </citation>
    <scope>NUCLEOTIDE SEQUENCE [LARGE SCALE GENOMIC DNA]</scope>
    <source>
        <strain evidence="3">C5 / ATCC 48332 / race O</strain>
    </source>
</reference>
<reference evidence="2 3" key="1">
    <citation type="journal article" date="2012" name="PLoS Pathog.">
        <title>Diverse lifestyles and strategies of plant pathogenesis encoded in the genomes of eighteen Dothideomycetes fungi.</title>
        <authorList>
            <person name="Ohm R.A."/>
            <person name="Feau N."/>
            <person name="Henrissat B."/>
            <person name="Schoch C.L."/>
            <person name="Horwitz B.A."/>
            <person name="Barry K.W."/>
            <person name="Condon B.J."/>
            <person name="Copeland A.C."/>
            <person name="Dhillon B."/>
            <person name="Glaser F."/>
            <person name="Hesse C.N."/>
            <person name="Kosti I."/>
            <person name="LaButti K."/>
            <person name="Lindquist E.A."/>
            <person name="Lucas S."/>
            <person name="Salamov A.A."/>
            <person name="Bradshaw R.E."/>
            <person name="Ciuffetti L."/>
            <person name="Hamelin R.C."/>
            <person name="Kema G.H.J."/>
            <person name="Lawrence C."/>
            <person name="Scott J.A."/>
            <person name="Spatafora J.W."/>
            <person name="Turgeon B.G."/>
            <person name="de Wit P.J.G.M."/>
            <person name="Zhong S."/>
            <person name="Goodwin S.B."/>
            <person name="Grigoriev I.V."/>
        </authorList>
    </citation>
    <scope>NUCLEOTIDE SEQUENCE [LARGE SCALE GENOMIC DNA]</scope>
    <source>
        <strain evidence="3">C5 / ATCC 48332 / race O</strain>
    </source>
</reference>
<evidence type="ECO:0000313" key="3">
    <source>
        <dbReference type="Proteomes" id="UP000016936"/>
    </source>
</evidence>
<dbReference type="EMBL" id="KB445593">
    <property type="protein sequence ID" value="EMD85124.1"/>
    <property type="molecule type" value="Genomic_DNA"/>
</dbReference>
<feature type="compositionally biased region" description="Low complexity" evidence="1">
    <location>
        <begin position="90"/>
        <end position="112"/>
    </location>
</feature>
<evidence type="ECO:0000313" key="2">
    <source>
        <dbReference type="EMBL" id="EMD85124.1"/>
    </source>
</evidence>
<sequence length="112" mass="12307">MPLSDLGAETYPMLLACTVTMPTELATRVVHVPTELADRLQQMPIHAMMQLRQLLCTYEIGALTLERTHGPDKSSLETSSFGPYGASTEPLPSLSQSRQAQPQRQPARLSTI</sequence>
<evidence type="ECO:0000256" key="1">
    <source>
        <dbReference type="SAM" id="MobiDB-lite"/>
    </source>
</evidence>
<protein>
    <submittedName>
        <fullName evidence="2">Uncharacterized protein</fullName>
    </submittedName>
</protein>
<organism evidence="2 3">
    <name type="scientific">Cochliobolus heterostrophus (strain C5 / ATCC 48332 / race O)</name>
    <name type="common">Southern corn leaf blight fungus</name>
    <name type="synonym">Bipolaris maydis</name>
    <dbReference type="NCBI Taxonomy" id="701091"/>
    <lineage>
        <taxon>Eukaryota</taxon>
        <taxon>Fungi</taxon>
        <taxon>Dikarya</taxon>
        <taxon>Ascomycota</taxon>
        <taxon>Pezizomycotina</taxon>
        <taxon>Dothideomycetes</taxon>
        <taxon>Pleosporomycetidae</taxon>
        <taxon>Pleosporales</taxon>
        <taxon>Pleosporineae</taxon>
        <taxon>Pleosporaceae</taxon>
        <taxon>Bipolaris</taxon>
    </lineage>
</organism>
<name>M2TF32_COCH5</name>
<accession>M2TF32</accession>
<feature type="region of interest" description="Disordered" evidence="1">
    <location>
        <begin position="67"/>
        <end position="112"/>
    </location>
</feature>
<proteinExistence type="predicted"/>
<gene>
    <name evidence="2" type="ORF">COCHEDRAFT_1024680</name>
</gene>
<dbReference type="AlphaFoldDB" id="M2TF32"/>